<protein>
    <submittedName>
        <fullName evidence="1">Nitrile hydratase</fullName>
    </submittedName>
</protein>
<evidence type="ECO:0000313" key="2">
    <source>
        <dbReference type="Proteomes" id="UP000032633"/>
    </source>
</evidence>
<name>A0A0D5NFC7_9BACL</name>
<gene>
    <name evidence="1" type="ORF">VN24_05125</name>
</gene>
<dbReference type="GO" id="GO:0003824">
    <property type="term" value="F:catalytic activity"/>
    <property type="evidence" value="ECO:0007669"/>
    <property type="project" value="InterPro"/>
</dbReference>
<evidence type="ECO:0000313" key="1">
    <source>
        <dbReference type="EMBL" id="AJY74099.1"/>
    </source>
</evidence>
<reference evidence="2" key="2">
    <citation type="submission" date="2015-03" db="EMBL/GenBank/DDBJ databases">
        <title>Genome sequence of Paenibacillus beijingensis strain DSM 24997T.</title>
        <authorList>
            <person name="Kwak Y."/>
            <person name="Shin J.-H."/>
        </authorList>
    </citation>
    <scope>NUCLEOTIDE SEQUENCE [LARGE SCALE GENOMIC DNA]</scope>
    <source>
        <strain evidence="2">DSM 24997</strain>
    </source>
</reference>
<dbReference type="NCBIfam" id="TIGR03793">
    <property type="entry name" value="leader_NHLP"/>
    <property type="match status" value="1"/>
</dbReference>
<dbReference type="InterPro" id="IPR036648">
    <property type="entry name" value="CN_Hdrase_a/SCN_Hdrase_g_sf"/>
</dbReference>
<dbReference type="PATRIC" id="fig|1126833.4.peg.1135"/>
<dbReference type="RefSeq" id="WP_045669535.1">
    <property type="nucleotide sequence ID" value="NZ_CP011058.1"/>
</dbReference>
<organism evidence="1 2">
    <name type="scientific">Paenibacillus beijingensis</name>
    <dbReference type="NCBI Taxonomy" id="1126833"/>
    <lineage>
        <taxon>Bacteria</taxon>
        <taxon>Bacillati</taxon>
        <taxon>Bacillota</taxon>
        <taxon>Bacilli</taxon>
        <taxon>Bacillales</taxon>
        <taxon>Paenibacillaceae</taxon>
        <taxon>Paenibacillus</taxon>
    </lineage>
</organism>
<dbReference type="Proteomes" id="UP000032633">
    <property type="component" value="Chromosome"/>
</dbReference>
<keyword evidence="2" id="KW-1185">Reference proteome</keyword>
<dbReference type="STRING" id="1126833.VN24_05125"/>
<dbReference type="Gene3D" id="3.90.330.10">
    <property type="entry name" value="Nitrile hydratase alpha /Thiocyanate hydrolase gamma"/>
    <property type="match status" value="1"/>
</dbReference>
<dbReference type="KEGG" id="pbj:VN24_05125"/>
<dbReference type="AlphaFoldDB" id="A0A0D5NFC7"/>
<dbReference type="SUPFAM" id="SSF56209">
    <property type="entry name" value="Nitrile hydratase alpha chain"/>
    <property type="match status" value="1"/>
</dbReference>
<accession>A0A0D5NFC7</accession>
<dbReference type="HOGENOM" id="CLU_128602_2_1_9"/>
<sequence>MVQKQELLSQIIEKAWSDPDFKEQLLKDPKNSLKAEFGIEIPDHISVTAVEEDSSNFYLVIPPNPADVNTAQENEDPVAGW</sequence>
<dbReference type="EMBL" id="CP011058">
    <property type="protein sequence ID" value="AJY74099.1"/>
    <property type="molecule type" value="Genomic_DNA"/>
</dbReference>
<dbReference type="InterPro" id="IPR022513">
    <property type="entry name" value="TOMM_pelo"/>
</dbReference>
<reference evidence="1 2" key="1">
    <citation type="journal article" date="2015" name="J. Biotechnol.">
        <title>Complete genome sequence of Paenibacillus beijingensis 7188(T) (=DSM 24997(T)), a novel rhizobacterium from jujube garden soil.</title>
        <authorList>
            <person name="Kwak Y."/>
            <person name="Shin J.H."/>
        </authorList>
    </citation>
    <scope>NUCLEOTIDE SEQUENCE [LARGE SCALE GENOMIC DNA]</scope>
    <source>
        <strain evidence="1 2">DSM 24997</strain>
    </source>
</reference>
<dbReference type="OrthoDB" id="1371078at2"/>
<proteinExistence type="predicted"/>
<dbReference type="GO" id="GO:0046914">
    <property type="term" value="F:transition metal ion binding"/>
    <property type="evidence" value="ECO:0007669"/>
    <property type="project" value="InterPro"/>
</dbReference>